<dbReference type="EMBL" id="CP003349">
    <property type="protein sequence ID" value="AFD06213.1"/>
    <property type="molecule type" value="Genomic_DNA"/>
</dbReference>
<dbReference type="AlphaFoldDB" id="H8KQ45"/>
<dbReference type="KEGG" id="scn:Solca_1107"/>
<name>H8KQ45_SOLCM</name>
<protein>
    <submittedName>
        <fullName evidence="1">Uncharacterized protein</fullName>
    </submittedName>
</protein>
<evidence type="ECO:0000313" key="2">
    <source>
        <dbReference type="Proteomes" id="UP000007590"/>
    </source>
</evidence>
<accession>H8KQ45</accession>
<proteinExistence type="predicted"/>
<dbReference type="HOGENOM" id="CLU_2481640_0_0_10"/>
<dbReference type="Proteomes" id="UP000007590">
    <property type="component" value="Chromosome"/>
</dbReference>
<sequence>MTNAQLELLNALLEGRSIILGCIQQYLNSNKNNQIAYLTPIDQISHLFLSSEINLSELLKKLKLYNYHIEALLKRIDIGEALEIIKH</sequence>
<organism evidence="1 2">
    <name type="scientific">Solitalea canadensis (strain ATCC 29591 / DSM 3403 / JCM 21819 / LMG 8368 / NBRC 15130 / NCIMB 12057 / USAM 9D)</name>
    <name type="common">Flexibacter canadensis</name>
    <dbReference type="NCBI Taxonomy" id="929556"/>
    <lineage>
        <taxon>Bacteria</taxon>
        <taxon>Pseudomonadati</taxon>
        <taxon>Bacteroidota</taxon>
        <taxon>Sphingobacteriia</taxon>
        <taxon>Sphingobacteriales</taxon>
        <taxon>Sphingobacteriaceae</taxon>
        <taxon>Solitalea</taxon>
    </lineage>
</organism>
<gene>
    <name evidence="1" type="ordered locus">Solca_1107</name>
</gene>
<evidence type="ECO:0000313" key="1">
    <source>
        <dbReference type="EMBL" id="AFD06213.1"/>
    </source>
</evidence>
<reference evidence="1" key="1">
    <citation type="submission" date="2012-02" db="EMBL/GenBank/DDBJ databases">
        <title>The complete genome of Solitalea canadensis DSM 3403.</title>
        <authorList>
            <consortium name="US DOE Joint Genome Institute (JGI-PGF)"/>
            <person name="Lucas S."/>
            <person name="Copeland A."/>
            <person name="Lapidus A."/>
            <person name="Glavina del Rio T."/>
            <person name="Dalin E."/>
            <person name="Tice H."/>
            <person name="Bruce D."/>
            <person name="Goodwin L."/>
            <person name="Pitluck S."/>
            <person name="Peters L."/>
            <person name="Ovchinnikova G."/>
            <person name="Lu M."/>
            <person name="Kyrpides N."/>
            <person name="Mavromatis K."/>
            <person name="Ivanova N."/>
            <person name="Brettin T."/>
            <person name="Detter J.C."/>
            <person name="Han C."/>
            <person name="Larimer F."/>
            <person name="Land M."/>
            <person name="Hauser L."/>
            <person name="Markowitz V."/>
            <person name="Cheng J.-F."/>
            <person name="Hugenholtz P."/>
            <person name="Woyke T."/>
            <person name="Wu D."/>
            <person name="Spring S."/>
            <person name="Schroeder M."/>
            <person name="Kopitz M."/>
            <person name="Brambilla E."/>
            <person name="Klenk H.-P."/>
            <person name="Eisen J.A."/>
        </authorList>
    </citation>
    <scope>NUCLEOTIDE SEQUENCE</scope>
    <source>
        <strain evidence="1">DSM 3403</strain>
    </source>
</reference>
<dbReference type="RefSeq" id="WP_014679440.1">
    <property type="nucleotide sequence ID" value="NC_017770.1"/>
</dbReference>
<keyword evidence="2" id="KW-1185">Reference proteome</keyword>